<dbReference type="GO" id="GO:0016616">
    <property type="term" value="F:oxidoreductase activity, acting on the CH-OH group of donors, NAD or NADP as acceptor"/>
    <property type="evidence" value="ECO:0007669"/>
    <property type="project" value="InterPro"/>
</dbReference>
<feature type="transmembrane region" description="Helical" evidence="17">
    <location>
        <begin position="477"/>
        <end position="500"/>
    </location>
</feature>
<evidence type="ECO:0000256" key="8">
    <source>
        <dbReference type="ARBA" id="ARBA00022824"/>
    </source>
</evidence>
<evidence type="ECO:0000313" key="20">
    <source>
        <dbReference type="Proteomes" id="UP000035681"/>
    </source>
</evidence>
<accession>A0AAF5D0W0</accession>
<dbReference type="GO" id="GO:0004725">
    <property type="term" value="F:protein tyrosine phosphatase activity"/>
    <property type="evidence" value="ECO:0007669"/>
    <property type="project" value="InterPro"/>
</dbReference>
<dbReference type="GO" id="GO:0005739">
    <property type="term" value="C:mitochondrion"/>
    <property type="evidence" value="ECO:0007669"/>
    <property type="project" value="UniProtKB-SubCell"/>
</dbReference>
<protein>
    <recommendedName>
        <fullName evidence="15">Isocitrate dehydrogenase [NAD] subunit, mitochondrial</fullName>
    </recommendedName>
</protein>
<reference evidence="21" key="1">
    <citation type="submission" date="2024-02" db="UniProtKB">
        <authorList>
            <consortium name="WormBaseParasite"/>
        </authorList>
    </citation>
    <scope>IDENTIFICATION</scope>
</reference>
<sequence length="1287" mass="147174">INVTSIQISAPTLKNGERNNFRSPIQSSTKNQLARYGGRHTITVLPGDGIGPEMFEIVQKIFTFINVPVDFEECKLDSRQKNQESDLDNAIMSIKRNGVALKGNIETKYDDPIFKSRNVELRKQLDLYANVLHCVSIPNIPTKHQNINIVMIRENTEGEYSGHEHETVPGVVESLKICTREKLERISRFAFEYALAHDRKRVTAVHKANIQKLGDGLFLKIVEEIAKKEYPSIIFDSMIVDNASMQLVSKPQQFDIMLMPNLYGNIISNIACGLVGGPGLVSGMNIGDKYAVFETGTRNTGSTISNQDIANPTAFIRASVDMLNYLGLYDYANLISDALFDAIVTKRIHTKDIGGTAKTSDIVNAVLHNIETLSKYKNSKIMTDESGNESQAKSKKKENKSNDSRYNINKRLNSVIDLYIPLTICAITALIIDKYLNPFENVVSLIHLVMYNDNQSIMRAKNSQYNGSINSIPSLSLMLIIVGCFLAFIVITTSLLVFLYVKGYKKWIEYFFWGQIFITFMVTETKIISSAFFYYEIQIDDLILLIISVIFSIVGVFSINGFGPKKLRQFFHITLGVNIALLLCSLLPEWIIWLILFLLSIWDLVAVLWKKGPLNILVNTASNRNEELFSALVYSCMAYSENINDNDTKNEITNNNNNKDKNETELVDRVEENTIDEEESNGAKLGMGDFVFYTLLIVHVSKYNNPISLVNCIVAILTGLTMTMFILVYFKRALPALPISIFSNTDNVIIQIDNDVKDAYITEKWWQSSDSQKKDTSLYKRIENGDIGFFSRIFYRVTFTLTTPIRKRLIDQENNEYKSFKLEMLYKLINIGHDVYFQRVIMNAIYSNNVDNLKNIESDAIDNLYGIHKGSAIKEALTNDVNLDMVVKLFEETPGNEIRTERFDELRDQDPTLNWYSPDLESSHNIMTRINRFVESVHKLIRWSFVSDPGNVKTDLIQFIGEFRQLDIIEEKVKEKNVKCANIVNYDQSISIINTGPTTSSSGKRSVAPTWYDLTKSVVKTPRFENRKNEQYKGASYVQGGPLMNTFIVSNIPTHDKCIQFYKMILSEKSQYIILLSRIESILEGEINESPYQHCYWPRLQGTEKYYGDILVKNIEVDCLADPVFNITTLEIKQMSSSNKSHIVELWHYDWNEFLDINWPTRILRRARLSPSPTIVQCADGIGRSGALILIECALMQLLRGPSMSNPVFTAATFLRLQRKRAVKHYMHYLYVYRVLINFIEPYISNGKHRVVLGLTKMNIGYVKKFNKLALYFSKRNFKQLNIQFFL</sequence>
<feature type="transmembrane region" description="Helical" evidence="17">
    <location>
        <begin position="590"/>
        <end position="609"/>
    </location>
</feature>
<evidence type="ECO:0000256" key="1">
    <source>
        <dbReference type="ARBA" id="ARBA00004173"/>
    </source>
</evidence>
<keyword evidence="6 15" id="KW-0816">Tricarboxylic acid cycle</keyword>
<dbReference type="SMART" id="SM00194">
    <property type="entry name" value="PTPc"/>
    <property type="match status" value="1"/>
</dbReference>
<dbReference type="SMART" id="SM00404">
    <property type="entry name" value="PTPc_motif"/>
    <property type="match status" value="1"/>
</dbReference>
<keyword evidence="8" id="KW-0256">Endoplasmic reticulum</keyword>
<feature type="region of interest" description="Disordered" evidence="16">
    <location>
        <begin position="383"/>
        <end position="402"/>
    </location>
</feature>
<dbReference type="Pfam" id="PF01080">
    <property type="entry name" value="Presenilin"/>
    <property type="match status" value="1"/>
</dbReference>
<dbReference type="GO" id="GO:0006102">
    <property type="term" value="P:isocitrate metabolic process"/>
    <property type="evidence" value="ECO:0007669"/>
    <property type="project" value="TreeGrafter"/>
</dbReference>
<dbReference type="GO" id="GO:0000139">
    <property type="term" value="C:Golgi membrane"/>
    <property type="evidence" value="ECO:0007669"/>
    <property type="project" value="UniProtKB-SubCell"/>
</dbReference>
<dbReference type="FunFam" id="3.40.718.10:FF:000001">
    <property type="entry name" value="Isocitrate dehydrogenase [NAD] subunit, mitochondrial"/>
    <property type="match status" value="1"/>
</dbReference>
<evidence type="ECO:0000256" key="5">
    <source>
        <dbReference type="ARBA" id="ARBA00008604"/>
    </source>
</evidence>
<evidence type="ECO:0000259" key="19">
    <source>
        <dbReference type="PROSITE" id="PS50056"/>
    </source>
</evidence>
<organism evidence="20 21">
    <name type="scientific">Strongyloides stercoralis</name>
    <name type="common">Threadworm</name>
    <dbReference type="NCBI Taxonomy" id="6248"/>
    <lineage>
        <taxon>Eukaryota</taxon>
        <taxon>Metazoa</taxon>
        <taxon>Ecdysozoa</taxon>
        <taxon>Nematoda</taxon>
        <taxon>Chromadorea</taxon>
        <taxon>Rhabditida</taxon>
        <taxon>Tylenchina</taxon>
        <taxon>Panagrolaimomorpha</taxon>
        <taxon>Strongyloidoidea</taxon>
        <taxon>Strongyloididae</taxon>
        <taxon>Strongyloides</taxon>
    </lineage>
</organism>
<keyword evidence="20" id="KW-1185">Reference proteome</keyword>
<dbReference type="GO" id="GO:0051287">
    <property type="term" value="F:NAD binding"/>
    <property type="evidence" value="ECO:0007669"/>
    <property type="project" value="UniProtKB-UniRule"/>
</dbReference>
<feature type="transmembrane region" description="Helical" evidence="17">
    <location>
        <begin position="709"/>
        <end position="730"/>
    </location>
</feature>
<dbReference type="SMART" id="SM00730">
    <property type="entry name" value="PSN"/>
    <property type="match status" value="1"/>
</dbReference>
<dbReference type="NCBIfam" id="TIGR00175">
    <property type="entry name" value="mito_nad_idh"/>
    <property type="match status" value="1"/>
</dbReference>
<dbReference type="PROSITE" id="PS00470">
    <property type="entry name" value="IDH_IMDH"/>
    <property type="match status" value="1"/>
</dbReference>
<feature type="transmembrane region" description="Helical" evidence="17">
    <location>
        <begin position="418"/>
        <end position="436"/>
    </location>
</feature>
<dbReference type="SMART" id="SM01329">
    <property type="entry name" value="Iso_dh"/>
    <property type="match status" value="1"/>
</dbReference>
<dbReference type="InterPro" id="IPR000242">
    <property type="entry name" value="PTP_cat"/>
</dbReference>
<keyword evidence="12" id="KW-0333">Golgi apparatus</keyword>
<evidence type="ECO:0000256" key="16">
    <source>
        <dbReference type="SAM" id="MobiDB-lite"/>
    </source>
</evidence>
<dbReference type="InterPro" id="IPR003595">
    <property type="entry name" value="Tyr_Pase_cat"/>
</dbReference>
<dbReference type="PROSITE" id="PS50056">
    <property type="entry name" value="TYR_PHOSPHATASE_2"/>
    <property type="match status" value="1"/>
</dbReference>
<dbReference type="InterPro" id="IPR006639">
    <property type="entry name" value="Preselin/SPP"/>
</dbReference>
<dbReference type="Proteomes" id="UP000035681">
    <property type="component" value="Unplaced"/>
</dbReference>
<comment type="subcellular location">
    <subcellularLocation>
        <location evidence="2">Endoplasmic reticulum membrane</location>
        <topology evidence="2">Multi-pass membrane protein</topology>
    </subcellularLocation>
    <subcellularLocation>
        <location evidence="3">Golgi apparatus membrane</location>
        <topology evidence="3">Multi-pass membrane protein</topology>
    </subcellularLocation>
    <subcellularLocation>
        <location evidence="1 15">Mitochondrion</location>
    </subcellularLocation>
</comment>
<evidence type="ECO:0000313" key="21">
    <source>
        <dbReference type="WBParaSite" id="TCONS_00005004.p1"/>
    </source>
</evidence>
<evidence type="ECO:0000256" key="17">
    <source>
        <dbReference type="SAM" id="Phobius"/>
    </source>
</evidence>
<dbReference type="GO" id="GO:0016485">
    <property type="term" value="P:protein processing"/>
    <property type="evidence" value="ECO:0007669"/>
    <property type="project" value="InterPro"/>
</dbReference>
<dbReference type="InterPro" id="IPR024084">
    <property type="entry name" value="IsoPropMal-DH-like_dom"/>
</dbReference>
<dbReference type="PROSITE" id="PS50055">
    <property type="entry name" value="TYR_PHOSPHATASE_PTP"/>
    <property type="match status" value="1"/>
</dbReference>
<keyword evidence="14 17" id="KW-0472">Membrane</keyword>
<dbReference type="GO" id="GO:0042500">
    <property type="term" value="F:aspartic endopeptidase activity, intramembrane cleaving"/>
    <property type="evidence" value="ECO:0007669"/>
    <property type="project" value="InterPro"/>
</dbReference>
<dbReference type="GO" id="GO:0007219">
    <property type="term" value="P:Notch signaling pathway"/>
    <property type="evidence" value="ECO:0007669"/>
    <property type="project" value="UniProtKB-KW"/>
</dbReference>
<keyword evidence="11 17" id="KW-1133">Transmembrane helix</keyword>
<dbReference type="GO" id="GO:0005789">
    <property type="term" value="C:endoplasmic reticulum membrane"/>
    <property type="evidence" value="ECO:0007669"/>
    <property type="project" value="UniProtKB-SubCell"/>
</dbReference>
<dbReference type="Gene3D" id="3.40.718.10">
    <property type="entry name" value="Isopropylmalate Dehydrogenase"/>
    <property type="match status" value="1"/>
</dbReference>
<dbReference type="GO" id="GO:0000287">
    <property type="term" value="F:magnesium ion binding"/>
    <property type="evidence" value="ECO:0007669"/>
    <property type="project" value="UniProtKB-UniRule"/>
</dbReference>
<dbReference type="InterPro" id="IPR000387">
    <property type="entry name" value="Tyr_Pase_dom"/>
</dbReference>
<keyword evidence="13 15" id="KW-0496">Mitochondrion</keyword>
<feature type="domain" description="Tyrosine specific protein phosphatases" evidence="19">
    <location>
        <begin position="1161"/>
        <end position="1230"/>
    </location>
</feature>
<feature type="domain" description="Tyrosine-protein phosphatase" evidence="18">
    <location>
        <begin position="1005"/>
        <end position="1239"/>
    </location>
</feature>
<dbReference type="PRINTS" id="PR01072">
    <property type="entry name" value="PRESENILIN"/>
</dbReference>
<evidence type="ECO:0000256" key="12">
    <source>
        <dbReference type="ARBA" id="ARBA00023034"/>
    </source>
</evidence>
<keyword evidence="7 17" id="KW-0812">Transmembrane</keyword>
<dbReference type="SUPFAM" id="SSF53659">
    <property type="entry name" value="Isocitrate/Isopropylmalate dehydrogenase-like"/>
    <property type="match status" value="1"/>
</dbReference>
<evidence type="ECO:0000256" key="11">
    <source>
        <dbReference type="ARBA" id="ARBA00022989"/>
    </source>
</evidence>
<dbReference type="Gene3D" id="3.90.190.10">
    <property type="entry name" value="Protein tyrosine phosphatase superfamily"/>
    <property type="match status" value="1"/>
</dbReference>
<dbReference type="PANTHER" id="PTHR11835:SF60">
    <property type="entry name" value="ISOCITRATE DEHYDROGENASE [NAD] SUBUNIT, MITOCHONDRIAL"/>
    <property type="match status" value="1"/>
</dbReference>
<dbReference type="InterPro" id="IPR001108">
    <property type="entry name" value="Peptidase_A22A"/>
</dbReference>
<evidence type="ECO:0000256" key="6">
    <source>
        <dbReference type="ARBA" id="ARBA00022532"/>
    </source>
</evidence>
<comment type="similarity">
    <text evidence="5">Belongs to the peptidase A22A family.</text>
</comment>
<evidence type="ECO:0000256" key="14">
    <source>
        <dbReference type="ARBA" id="ARBA00023136"/>
    </source>
</evidence>
<feature type="transmembrane region" description="Helical" evidence="17">
    <location>
        <begin position="512"/>
        <end position="535"/>
    </location>
</feature>
<dbReference type="Pfam" id="PF00102">
    <property type="entry name" value="Y_phosphatase"/>
    <property type="match status" value="1"/>
</dbReference>
<dbReference type="Pfam" id="PF00180">
    <property type="entry name" value="Iso_dh"/>
    <property type="match status" value="1"/>
</dbReference>
<dbReference type="CDD" id="cd00047">
    <property type="entry name" value="PTPc"/>
    <property type="match status" value="1"/>
</dbReference>
<evidence type="ECO:0000256" key="15">
    <source>
        <dbReference type="RuleBase" id="RU361266"/>
    </source>
</evidence>
<dbReference type="PANTHER" id="PTHR11835">
    <property type="entry name" value="DECARBOXYLATING DEHYDROGENASES-ISOCITRATE, ISOPROPYLMALATE, TARTRATE"/>
    <property type="match status" value="1"/>
</dbReference>
<keyword evidence="10" id="KW-0914">Notch signaling pathway</keyword>
<dbReference type="Gene3D" id="1.10.472.100">
    <property type="entry name" value="Presenilin"/>
    <property type="match status" value="1"/>
</dbReference>
<dbReference type="InterPro" id="IPR004434">
    <property type="entry name" value="Isocitrate_DH_NAD"/>
</dbReference>
<name>A0AAF5D0W0_STRER</name>
<dbReference type="WBParaSite" id="TCONS_00005004.p1">
    <property type="protein sequence ID" value="TCONS_00005004.p1"/>
    <property type="gene ID" value="XLOC_003317"/>
</dbReference>
<evidence type="ECO:0000256" key="13">
    <source>
        <dbReference type="ARBA" id="ARBA00023128"/>
    </source>
</evidence>
<dbReference type="InterPro" id="IPR029021">
    <property type="entry name" value="Prot-tyrosine_phosphatase-like"/>
</dbReference>
<proteinExistence type="inferred from homology"/>
<evidence type="ECO:0000256" key="10">
    <source>
        <dbReference type="ARBA" id="ARBA00022976"/>
    </source>
</evidence>
<evidence type="ECO:0000256" key="3">
    <source>
        <dbReference type="ARBA" id="ARBA00004653"/>
    </source>
</evidence>
<evidence type="ECO:0000256" key="9">
    <source>
        <dbReference type="ARBA" id="ARBA00022946"/>
    </source>
</evidence>
<comment type="similarity">
    <text evidence="4 15">Belongs to the isocitrate and isopropylmalate dehydrogenases family.</text>
</comment>
<keyword evidence="9 15" id="KW-0809">Transit peptide</keyword>
<evidence type="ECO:0000259" key="18">
    <source>
        <dbReference type="PROSITE" id="PS50055"/>
    </source>
</evidence>
<evidence type="ECO:0000256" key="4">
    <source>
        <dbReference type="ARBA" id="ARBA00007769"/>
    </source>
</evidence>
<dbReference type="InterPro" id="IPR019818">
    <property type="entry name" value="IsoCit/isopropylmalate_DH_CS"/>
</dbReference>
<dbReference type="GO" id="GO:0006099">
    <property type="term" value="P:tricarboxylic acid cycle"/>
    <property type="evidence" value="ECO:0007669"/>
    <property type="project" value="UniProtKB-UniRule"/>
</dbReference>
<dbReference type="AlphaFoldDB" id="A0AAF5D0W0"/>
<evidence type="ECO:0000256" key="2">
    <source>
        <dbReference type="ARBA" id="ARBA00004477"/>
    </source>
</evidence>
<dbReference type="SUPFAM" id="SSF52799">
    <property type="entry name" value="(Phosphotyrosine protein) phosphatases II"/>
    <property type="match status" value="1"/>
</dbReference>
<feature type="transmembrane region" description="Helical" evidence="17">
    <location>
        <begin position="542"/>
        <end position="562"/>
    </location>
</feature>
<evidence type="ECO:0000256" key="7">
    <source>
        <dbReference type="ARBA" id="ARBA00022692"/>
    </source>
</evidence>
<dbReference type="InterPro" id="IPR042524">
    <property type="entry name" value="Presenilin_C"/>
</dbReference>